<dbReference type="Pfam" id="PF24518">
    <property type="entry name" value="Ig_CD22"/>
    <property type="match status" value="1"/>
</dbReference>
<evidence type="ECO:0000313" key="6">
    <source>
        <dbReference type="Ensembl" id="ENSSAUP00010066158.1"/>
    </source>
</evidence>
<dbReference type="Gene3D" id="2.60.40.10">
    <property type="entry name" value="Immunoglobulins"/>
    <property type="match status" value="2"/>
</dbReference>
<proteinExistence type="predicted"/>
<dbReference type="InterPro" id="IPR056386">
    <property type="entry name" value="Ig_CD22"/>
</dbReference>
<dbReference type="InterPro" id="IPR003599">
    <property type="entry name" value="Ig_sub"/>
</dbReference>
<feature type="domain" description="Ig-like" evidence="5">
    <location>
        <begin position="129"/>
        <end position="209"/>
    </location>
</feature>
<dbReference type="InterPro" id="IPR003598">
    <property type="entry name" value="Ig_sub2"/>
</dbReference>
<dbReference type="PANTHER" id="PTHR46013">
    <property type="entry name" value="VASCULAR CELL ADHESION MOLECULE 1"/>
    <property type="match status" value="1"/>
</dbReference>
<dbReference type="InterPro" id="IPR036179">
    <property type="entry name" value="Ig-like_dom_sf"/>
</dbReference>
<dbReference type="Pfam" id="PF13895">
    <property type="entry name" value="Ig_2"/>
    <property type="match status" value="1"/>
</dbReference>
<evidence type="ECO:0000313" key="7">
    <source>
        <dbReference type="Proteomes" id="UP000472265"/>
    </source>
</evidence>
<evidence type="ECO:0000256" key="3">
    <source>
        <dbReference type="ARBA" id="ARBA00045430"/>
    </source>
</evidence>
<dbReference type="Proteomes" id="UP000472265">
    <property type="component" value="Chromosome 23"/>
</dbReference>
<dbReference type="AlphaFoldDB" id="A0A671YTK0"/>
<dbReference type="InterPro" id="IPR013783">
    <property type="entry name" value="Ig-like_fold"/>
</dbReference>
<sequence>MLLFLALFVPGAVCSEWNVTYHQQHICALKGSSVVIPCSFYYPKDLQVKKVMWGHERSNIIDGPFIFESEMNETDTRFKYTGDKQHNCSFKIQDIEHNDTGKYAFRFITDTEKGKWTGKVGSTLEVVDLNVSVTKPNVNDRTKEGDSVNLTCINGCDGDHLSSAFTWFKNREPINEGPVLYLSNMSSTDSGNYSCSLKTHTGTASRVINIHVEFELKVSSFSHTCPCFLGRRDANRQMKEMKQKENGALVLFFRVLHICITSNLF</sequence>
<dbReference type="InParanoid" id="A0A671YTK0"/>
<comment type="subunit">
    <text evidence="4">Predominantly monomer of isoform CD22-beta. Also found as heterodimer of isoform CD22-beta and a shorter isoform. Interacts with PTPN6/SHP-1, LYN, SYK, PIK3R1/PIK3R2 and PLCG1 upon phosphorylation. Interacts with GRB2, INPP5D and SHC1 upon phosphorylation. May form a complex with INPP5D/SHIP, GRB2 and SHC1.</text>
</comment>
<dbReference type="PANTHER" id="PTHR46013:SF4">
    <property type="entry name" value="B-CELL RECEPTOR CD22-RELATED"/>
    <property type="match status" value="1"/>
</dbReference>
<keyword evidence="7" id="KW-1185">Reference proteome</keyword>
<reference evidence="6" key="2">
    <citation type="submission" date="2025-08" db="UniProtKB">
        <authorList>
            <consortium name="Ensembl"/>
        </authorList>
    </citation>
    <scope>IDENTIFICATION</scope>
</reference>
<dbReference type="SMART" id="SM00409">
    <property type="entry name" value="IG"/>
    <property type="match status" value="2"/>
</dbReference>
<dbReference type="OMA" id="FIFESEM"/>
<reference evidence="6" key="3">
    <citation type="submission" date="2025-09" db="UniProtKB">
        <authorList>
            <consortium name="Ensembl"/>
        </authorList>
    </citation>
    <scope>IDENTIFICATION</scope>
</reference>
<organism evidence="6 7">
    <name type="scientific">Sparus aurata</name>
    <name type="common">Gilthead sea bream</name>
    <dbReference type="NCBI Taxonomy" id="8175"/>
    <lineage>
        <taxon>Eukaryota</taxon>
        <taxon>Metazoa</taxon>
        <taxon>Chordata</taxon>
        <taxon>Craniata</taxon>
        <taxon>Vertebrata</taxon>
        <taxon>Euteleostomi</taxon>
        <taxon>Actinopterygii</taxon>
        <taxon>Neopterygii</taxon>
        <taxon>Teleostei</taxon>
        <taxon>Neoteleostei</taxon>
        <taxon>Acanthomorphata</taxon>
        <taxon>Eupercaria</taxon>
        <taxon>Spariformes</taxon>
        <taxon>Sparidae</taxon>
        <taxon>Sparus</taxon>
    </lineage>
</organism>
<reference evidence="6" key="1">
    <citation type="submission" date="2021-04" db="EMBL/GenBank/DDBJ databases">
        <authorList>
            <consortium name="Wellcome Sanger Institute Data Sharing"/>
        </authorList>
    </citation>
    <scope>NUCLEOTIDE SEQUENCE [LARGE SCALE GENOMIC DNA]</scope>
</reference>
<dbReference type="PROSITE" id="PS50835">
    <property type="entry name" value="IG_LIKE"/>
    <property type="match status" value="1"/>
</dbReference>
<comment type="function">
    <text evidence="3">Most highly expressed siglec (sialic acid-binding immunoglobulin-like lectin) on B-cells that plays a role in various aspects of B-cell biology including differentiation, antigen presentation, and trafficking to bone marrow. Binds to alpha 2,6-linked sialic acid residues of surface molecules such as CD22 itself, CD45 and IgM in a cis configuration. Can also bind to ligands on other cells as an adhesion molecule in a trans configuration. Acts as an inhibitory coreceptor on the surface of B-cells and inhibits B-cell receptor induced signaling, characterized by inhibition of the calcium mobilization and cellular activation. Mechanistically, the immunoreceptor tyrosine-based inhibitory motif domain is phosphorylated by the Src kinase LYN, which in turn leads to the recruitment of the protein tyrosine phosphatase 1/PTPN6, leading to the negative regulation of BCR signaling. If this negative signaling from is of sufficient strength, apoptosis of the B-cell can be induced.</text>
</comment>
<dbReference type="GeneTree" id="ENSGT01010000222294"/>
<evidence type="ECO:0000256" key="1">
    <source>
        <dbReference type="ARBA" id="ARBA00040106"/>
    </source>
</evidence>
<evidence type="ECO:0000256" key="4">
    <source>
        <dbReference type="ARBA" id="ARBA00046458"/>
    </source>
</evidence>
<dbReference type="InterPro" id="IPR007110">
    <property type="entry name" value="Ig-like_dom"/>
</dbReference>
<protein>
    <recommendedName>
        <fullName evidence="1">B-cell receptor CD22</fullName>
    </recommendedName>
    <alternativeName>
        <fullName evidence="2">Sialic acid-binding Ig-like lectin 2</fullName>
    </alternativeName>
</protein>
<dbReference type="SMART" id="SM00408">
    <property type="entry name" value="IGc2"/>
    <property type="match status" value="1"/>
</dbReference>
<accession>A0A671YTK0</accession>
<dbReference type="SUPFAM" id="SSF48726">
    <property type="entry name" value="Immunoglobulin"/>
    <property type="match status" value="2"/>
</dbReference>
<dbReference type="Ensembl" id="ENSSAUT00010069280.1">
    <property type="protein sequence ID" value="ENSSAUP00010066158.1"/>
    <property type="gene ID" value="ENSSAUG00010026414.1"/>
</dbReference>
<name>A0A671YTK0_SPAAU</name>
<evidence type="ECO:0000256" key="2">
    <source>
        <dbReference type="ARBA" id="ARBA00041781"/>
    </source>
</evidence>
<evidence type="ECO:0000259" key="5">
    <source>
        <dbReference type="PROSITE" id="PS50835"/>
    </source>
</evidence>